<evidence type="ECO:0000259" key="1">
    <source>
        <dbReference type="Pfam" id="PF08241"/>
    </source>
</evidence>
<dbReference type="EMBL" id="JAOVQO010000001">
    <property type="protein sequence ID" value="MCU9846505.1"/>
    <property type="molecule type" value="Genomic_DNA"/>
</dbReference>
<keyword evidence="3" id="KW-1185">Reference proteome</keyword>
<sequence length="275" mass="30352">MVIIGAQLAGIVRGVATKLLPDDLRKWIRKQQRLLKLQSVPVGTVDFGGLRRLTPISPIFGIDRDLISVERYYIEHFLKRHEADIQGRVLEMGEPLYTEKFGGAKVTRSDVLNYVEGNPKATIVADLCDAPHILDDTFDCIVITQTLQMIFEVDKAIATLHRILKPGGVVLATSHGITKVARREGVDDWGEYWHFTTQSSRRLFGDVFGRENIAVEPYGNVLTTIASLHGLAARELDSEELDHNDPDFELLVMIRAVKAADAADAAASPGGTKAP</sequence>
<name>A0ABT2X3S9_9RHOB</name>
<dbReference type="InterPro" id="IPR029063">
    <property type="entry name" value="SAM-dependent_MTases_sf"/>
</dbReference>
<dbReference type="CDD" id="cd02440">
    <property type="entry name" value="AdoMet_MTases"/>
    <property type="match status" value="1"/>
</dbReference>
<dbReference type="SUPFAM" id="SSF53335">
    <property type="entry name" value="S-adenosyl-L-methionine-dependent methyltransferases"/>
    <property type="match status" value="1"/>
</dbReference>
<dbReference type="Gene3D" id="3.40.50.150">
    <property type="entry name" value="Vaccinia Virus protein VP39"/>
    <property type="match status" value="1"/>
</dbReference>
<dbReference type="GO" id="GO:0008168">
    <property type="term" value="F:methyltransferase activity"/>
    <property type="evidence" value="ECO:0007669"/>
    <property type="project" value="UniProtKB-KW"/>
</dbReference>
<dbReference type="Proteomes" id="UP001209535">
    <property type="component" value="Unassembled WGS sequence"/>
</dbReference>
<feature type="domain" description="Methyltransferase type 11" evidence="1">
    <location>
        <begin position="122"/>
        <end position="171"/>
    </location>
</feature>
<evidence type="ECO:0000313" key="3">
    <source>
        <dbReference type="Proteomes" id="UP001209535"/>
    </source>
</evidence>
<organism evidence="2 3">
    <name type="scientific">Albidovulum salinarum</name>
    <dbReference type="NCBI Taxonomy" id="2984153"/>
    <lineage>
        <taxon>Bacteria</taxon>
        <taxon>Pseudomonadati</taxon>
        <taxon>Pseudomonadota</taxon>
        <taxon>Alphaproteobacteria</taxon>
        <taxon>Rhodobacterales</taxon>
        <taxon>Paracoccaceae</taxon>
        <taxon>Albidovulum</taxon>
    </lineage>
</organism>
<dbReference type="InterPro" id="IPR013216">
    <property type="entry name" value="Methyltransf_11"/>
</dbReference>
<dbReference type="Pfam" id="PF08241">
    <property type="entry name" value="Methyltransf_11"/>
    <property type="match status" value="1"/>
</dbReference>
<accession>A0ABT2X3S9</accession>
<gene>
    <name evidence="2" type="ORF">OEZ60_00610</name>
</gene>
<keyword evidence="2" id="KW-0808">Transferase</keyword>
<proteinExistence type="predicted"/>
<comment type="caution">
    <text evidence="2">The sequence shown here is derived from an EMBL/GenBank/DDBJ whole genome shotgun (WGS) entry which is preliminary data.</text>
</comment>
<protein>
    <submittedName>
        <fullName evidence="2">Methyltransferase domain-containing protein</fullName>
    </submittedName>
</protein>
<keyword evidence="2" id="KW-0489">Methyltransferase</keyword>
<reference evidence="2 3" key="1">
    <citation type="submission" date="2022-10" db="EMBL/GenBank/DDBJ databases">
        <title>Defluviimonas sp. nov., isolated from ocean surface sediments.</title>
        <authorList>
            <person name="He W."/>
            <person name="Wang L."/>
            <person name="Zhang D.-F."/>
        </authorList>
    </citation>
    <scope>NUCLEOTIDE SEQUENCE [LARGE SCALE GENOMIC DNA]</scope>
    <source>
        <strain evidence="2 3">WL0024</strain>
    </source>
</reference>
<dbReference type="RefSeq" id="WP_263332154.1">
    <property type="nucleotide sequence ID" value="NZ_JAOVQO010000001.1"/>
</dbReference>
<evidence type="ECO:0000313" key="2">
    <source>
        <dbReference type="EMBL" id="MCU9846505.1"/>
    </source>
</evidence>
<dbReference type="GO" id="GO:0032259">
    <property type="term" value="P:methylation"/>
    <property type="evidence" value="ECO:0007669"/>
    <property type="project" value="UniProtKB-KW"/>
</dbReference>